<protein>
    <submittedName>
        <fullName evidence="3">Chromosome partition protein like</fullName>
    </submittedName>
</protein>
<proteinExistence type="predicted"/>
<feature type="chain" id="PRO_5015303254" evidence="2">
    <location>
        <begin position="18"/>
        <end position="93"/>
    </location>
</feature>
<dbReference type="Gramene" id="PSS23573">
    <property type="protein sequence ID" value="PSS23573"/>
    <property type="gene ID" value="CEY00_Acc08396"/>
</dbReference>
<dbReference type="PANTHER" id="PTHR34564:SF10">
    <property type="entry name" value="HYALURONAN MEDIATED MOTILITY RECEPTOR-LIKE PROTEIN"/>
    <property type="match status" value="1"/>
</dbReference>
<accession>A0A2R6R7N5</accession>
<name>A0A2R6R7N5_ACTCC</name>
<reference evidence="3 4" key="1">
    <citation type="submission" date="2017-07" db="EMBL/GenBank/DDBJ databases">
        <title>An improved, manually edited Actinidia chinensis var. chinensis (kiwifruit) genome highlights the challenges associated with draft genomes and gene prediction in plants.</title>
        <authorList>
            <person name="Pilkington S."/>
            <person name="Crowhurst R."/>
            <person name="Hilario E."/>
            <person name="Nardozza S."/>
            <person name="Fraser L."/>
            <person name="Peng Y."/>
            <person name="Gunaseelan K."/>
            <person name="Simpson R."/>
            <person name="Tahir J."/>
            <person name="Deroles S."/>
            <person name="Templeton K."/>
            <person name="Luo Z."/>
            <person name="Davy M."/>
            <person name="Cheng C."/>
            <person name="Mcneilage M."/>
            <person name="Scaglione D."/>
            <person name="Liu Y."/>
            <person name="Zhang Q."/>
            <person name="Datson P."/>
            <person name="De Silva N."/>
            <person name="Gardiner S."/>
            <person name="Bassett H."/>
            <person name="Chagne D."/>
            <person name="Mccallum J."/>
            <person name="Dzierzon H."/>
            <person name="Deng C."/>
            <person name="Wang Y.-Y."/>
            <person name="Barron N."/>
            <person name="Manako K."/>
            <person name="Bowen J."/>
            <person name="Foster T."/>
            <person name="Erridge Z."/>
            <person name="Tiffin H."/>
            <person name="Waite C."/>
            <person name="Davies K."/>
            <person name="Grierson E."/>
            <person name="Laing W."/>
            <person name="Kirk R."/>
            <person name="Chen X."/>
            <person name="Wood M."/>
            <person name="Montefiori M."/>
            <person name="Brummell D."/>
            <person name="Schwinn K."/>
            <person name="Catanach A."/>
            <person name="Fullerton C."/>
            <person name="Li D."/>
            <person name="Meiyalaghan S."/>
            <person name="Nieuwenhuizen N."/>
            <person name="Read N."/>
            <person name="Prakash R."/>
            <person name="Hunter D."/>
            <person name="Zhang H."/>
            <person name="Mckenzie M."/>
            <person name="Knabel M."/>
            <person name="Harris A."/>
            <person name="Allan A."/>
            <person name="Chen A."/>
            <person name="Janssen B."/>
            <person name="Plunkett B."/>
            <person name="Dwamena C."/>
            <person name="Voogd C."/>
            <person name="Leif D."/>
            <person name="Lafferty D."/>
            <person name="Souleyre E."/>
            <person name="Varkonyi-Gasic E."/>
            <person name="Gambi F."/>
            <person name="Hanley J."/>
            <person name="Yao J.-L."/>
            <person name="Cheung J."/>
            <person name="David K."/>
            <person name="Warren B."/>
            <person name="Marsh K."/>
            <person name="Snowden K."/>
            <person name="Lin-Wang K."/>
            <person name="Brian L."/>
            <person name="Martinez-Sanchez M."/>
            <person name="Wang M."/>
            <person name="Ileperuma N."/>
            <person name="Macnee N."/>
            <person name="Campin R."/>
            <person name="Mcatee P."/>
            <person name="Drummond R."/>
            <person name="Espley R."/>
            <person name="Ireland H."/>
            <person name="Wu R."/>
            <person name="Atkinson R."/>
            <person name="Karunairetnam S."/>
            <person name="Bulley S."/>
            <person name="Chunkath S."/>
            <person name="Hanley Z."/>
            <person name="Storey R."/>
            <person name="Thrimawithana A."/>
            <person name="Thomson S."/>
            <person name="David C."/>
            <person name="Testolin R."/>
        </authorList>
    </citation>
    <scope>NUCLEOTIDE SEQUENCE [LARGE SCALE GENOMIC DNA]</scope>
    <source>
        <strain evidence="4">cv. Red5</strain>
        <tissue evidence="3">Young leaf</tissue>
    </source>
</reference>
<dbReference type="EMBL" id="NKQK01000008">
    <property type="protein sequence ID" value="PSS23573.1"/>
    <property type="molecule type" value="Genomic_DNA"/>
</dbReference>
<evidence type="ECO:0000313" key="3">
    <source>
        <dbReference type="EMBL" id="PSS23573.1"/>
    </source>
</evidence>
<dbReference type="InParanoid" id="A0A2R6R7N5"/>
<feature type="signal peptide" evidence="2">
    <location>
        <begin position="1"/>
        <end position="17"/>
    </location>
</feature>
<evidence type="ECO:0000256" key="2">
    <source>
        <dbReference type="SAM" id="SignalP"/>
    </source>
</evidence>
<dbReference type="Proteomes" id="UP000241394">
    <property type="component" value="Chromosome LG8"/>
</dbReference>
<evidence type="ECO:0000313" key="4">
    <source>
        <dbReference type="Proteomes" id="UP000241394"/>
    </source>
</evidence>
<keyword evidence="1" id="KW-0175">Coiled coil</keyword>
<organism evidence="3 4">
    <name type="scientific">Actinidia chinensis var. chinensis</name>
    <name type="common">Chinese soft-hair kiwi</name>
    <dbReference type="NCBI Taxonomy" id="1590841"/>
    <lineage>
        <taxon>Eukaryota</taxon>
        <taxon>Viridiplantae</taxon>
        <taxon>Streptophyta</taxon>
        <taxon>Embryophyta</taxon>
        <taxon>Tracheophyta</taxon>
        <taxon>Spermatophyta</taxon>
        <taxon>Magnoliopsida</taxon>
        <taxon>eudicotyledons</taxon>
        <taxon>Gunneridae</taxon>
        <taxon>Pentapetalae</taxon>
        <taxon>asterids</taxon>
        <taxon>Ericales</taxon>
        <taxon>Actinidiaceae</taxon>
        <taxon>Actinidia</taxon>
    </lineage>
</organism>
<feature type="coiled-coil region" evidence="1">
    <location>
        <begin position="55"/>
        <end position="89"/>
    </location>
</feature>
<dbReference type="AlphaFoldDB" id="A0A2R6R7N5"/>
<dbReference type="OMA" id="QCRSENI"/>
<sequence>MARPIVLVFFLLVVAFASQFEWEEQSGNEVEEILSISQKQWHNSKREESVKEKIILSQEKSIQKLNELVRGLREQLLQCKDKIKAVNNTNSSD</sequence>
<comment type="caution">
    <text evidence="3">The sequence shown here is derived from an EMBL/GenBank/DDBJ whole genome shotgun (WGS) entry which is preliminary data.</text>
</comment>
<reference evidence="4" key="2">
    <citation type="journal article" date="2018" name="BMC Genomics">
        <title>A manually annotated Actinidia chinensis var. chinensis (kiwifruit) genome highlights the challenges associated with draft genomes and gene prediction in plants.</title>
        <authorList>
            <person name="Pilkington S.M."/>
            <person name="Crowhurst R."/>
            <person name="Hilario E."/>
            <person name="Nardozza S."/>
            <person name="Fraser L."/>
            <person name="Peng Y."/>
            <person name="Gunaseelan K."/>
            <person name="Simpson R."/>
            <person name="Tahir J."/>
            <person name="Deroles S.C."/>
            <person name="Templeton K."/>
            <person name="Luo Z."/>
            <person name="Davy M."/>
            <person name="Cheng C."/>
            <person name="McNeilage M."/>
            <person name="Scaglione D."/>
            <person name="Liu Y."/>
            <person name="Zhang Q."/>
            <person name="Datson P."/>
            <person name="De Silva N."/>
            <person name="Gardiner S.E."/>
            <person name="Bassett H."/>
            <person name="Chagne D."/>
            <person name="McCallum J."/>
            <person name="Dzierzon H."/>
            <person name="Deng C."/>
            <person name="Wang Y.Y."/>
            <person name="Barron L."/>
            <person name="Manako K."/>
            <person name="Bowen J."/>
            <person name="Foster T.M."/>
            <person name="Erridge Z.A."/>
            <person name="Tiffin H."/>
            <person name="Waite C.N."/>
            <person name="Davies K.M."/>
            <person name="Grierson E.P."/>
            <person name="Laing W.A."/>
            <person name="Kirk R."/>
            <person name="Chen X."/>
            <person name="Wood M."/>
            <person name="Montefiori M."/>
            <person name="Brummell D.A."/>
            <person name="Schwinn K.E."/>
            <person name="Catanach A."/>
            <person name="Fullerton C."/>
            <person name="Li D."/>
            <person name="Meiyalaghan S."/>
            <person name="Nieuwenhuizen N."/>
            <person name="Read N."/>
            <person name="Prakash R."/>
            <person name="Hunter D."/>
            <person name="Zhang H."/>
            <person name="McKenzie M."/>
            <person name="Knabel M."/>
            <person name="Harris A."/>
            <person name="Allan A.C."/>
            <person name="Gleave A."/>
            <person name="Chen A."/>
            <person name="Janssen B.J."/>
            <person name="Plunkett B."/>
            <person name="Ampomah-Dwamena C."/>
            <person name="Voogd C."/>
            <person name="Leif D."/>
            <person name="Lafferty D."/>
            <person name="Souleyre E.J.F."/>
            <person name="Varkonyi-Gasic E."/>
            <person name="Gambi F."/>
            <person name="Hanley J."/>
            <person name="Yao J.L."/>
            <person name="Cheung J."/>
            <person name="David K.M."/>
            <person name="Warren B."/>
            <person name="Marsh K."/>
            <person name="Snowden K.C."/>
            <person name="Lin-Wang K."/>
            <person name="Brian L."/>
            <person name="Martinez-Sanchez M."/>
            <person name="Wang M."/>
            <person name="Ileperuma N."/>
            <person name="Macnee N."/>
            <person name="Campin R."/>
            <person name="McAtee P."/>
            <person name="Drummond R.S.M."/>
            <person name="Espley R.V."/>
            <person name="Ireland H.S."/>
            <person name="Wu R."/>
            <person name="Atkinson R.G."/>
            <person name="Karunairetnam S."/>
            <person name="Bulley S."/>
            <person name="Chunkath S."/>
            <person name="Hanley Z."/>
            <person name="Storey R."/>
            <person name="Thrimawithana A.H."/>
            <person name="Thomson S."/>
            <person name="David C."/>
            <person name="Testolin R."/>
            <person name="Huang H."/>
            <person name="Hellens R.P."/>
            <person name="Schaffer R.J."/>
        </authorList>
    </citation>
    <scope>NUCLEOTIDE SEQUENCE [LARGE SCALE GENOMIC DNA]</scope>
    <source>
        <strain evidence="4">cv. Red5</strain>
    </source>
</reference>
<dbReference type="OrthoDB" id="1930404at2759"/>
<evidence type="ECO:0000256" key="1">
    <source>
        <dbReference type="SAM" id="Coils"/>
    </source>
</evidence>
<dbReference type="STRING" id="1590841.A0A2R6R7N5"/>
<gene>
    <name evidence="3" type="ORF">CEY00_Acc08396</name>
</gene>
<dbReference type="PANTHER" id="PTHR34564">
    <property type="entry name" value="PEPTIDYL-PROLYL CIS-TRANS ISOMERASE G"/>
    <property type="match status" value="1"/>
</dbReference>
<keyword evidence="2" id="KW-0732">Signal</keyword>
<keyword evidence="4" id="KW-1185">Reference proteome</keyword>